<feature type="transmembrane region" description="Helical" evidence="2">
    <location>
        <begin position="263"/>
        <end position="288"/>
    </location>
</feature>
<evidence type="ECO:0000313" key="3">
    <source>
        <dbReference type="EMBL" id="BDM67763.1"/>
    </source>
</evidence>
<feature type="transmembrane region" description="Helical" evidence="2">
    <location>
        <begin position="300"/>
        <end position="317"/>
    </location>
</feature>
<reference evidence="3" key="1">
    <citation type="submission" date="2022-06" db="EMBL/GenBank/DDBJ databases">
        <title>Complete genome sequence of Streptomyces nigrescens HEK616.</title>
        <authorList>
            <person name="Asamizu S."/>
            <person name="Onaka H."/>
        </authorList>
    </citation>
    <scope>NUCLEOTIDE SEQUENCE</scope>
    <source>
        <strain evidence="3">HEK616</strain>
    </source>
</reference>
<proteinExistence type="predicted"/>
<evidence type="ECO:0008006" key="5">
    <source>
        <dbReference type="Google" id="ProtNLM"/>
    </source>
</evidence>
<dbReference type="Proteomes" id="UP001059597">
    <property type="component" value="Chromosome"/>
</dbReference>
<keyword evidence="2" id="KW-0472">Membrane</keyword>
<dbReference type="InterPro" id="IPR009339">
    <property type="entry name" value="DUF998"/>
</dbReference>
<evidence type="ECO:0000313" key="4">
    <source>
        <dbReference type="Proteomes" id="UP001059597"/>
    </source>
</evidence>
<dbReference type="EMBL" id="AP026073">
    <property type="protein sequence ID" value="BDM67763.1"/>
    <property type="molecule type" value="Genomic_DNA"/>
</dbReference>
<feature type="region of interest" description="Disordered" evidence="1">
    <location>
        <begin position="19"/>
        <end position="53"/>
    </location>
</feature>
<keyword evidence="2" id="KW-1133">Transmembrane helix</keyword>
<dbReference type="Pfam" id="PF06197">
    <property type="entry name" value="DUF998"/>
    <property type="match status" value="2"/>
</dbReference>
<accession>A0ABM7ZN15</accession>
<keyword evidence="4" id="KW-1185">Reference proteome</keyword>
<evidence type="ECO:0000256" key="1">
    <source>
        <dbReference type="SAM" id="MobiDB-lite"/>
    </source>
</evidence>
<name>A0ABM7ZN15_STRNI</name>
<gene>
    <name evidence="3" type="ORF">HEK616_12500</name>
</gene>
<feature type="transmembrane region" description="Helical" evidence="2">
    <location>
        <begin position="65"/>
        <end position="90"/>
    </location>
</feature>
<evidence type="ECO:0000256" key="2">
    <source>
        <dbReference type="SAM" id="Phobius"/>
    </source>
</evidence>
<sequence>MTLHRSAAERGVARLSLAFPPHRRAPGTSGAAGDPRTAGRVRPSTWMSVTGTRRPAAAAVRRRRVAAAVLLLGAAAYTAWVLELVLATGLDPVRAYVSELAAADQPLGGLFRATDLTAGLLVLAGALTAMTATAMTTAAGRASVVTTSAVTTTEVTTSGATAPRVTAPRVTAPAPAAGRTAKAGWVALAVFGAATAVDSRLPLSCAPTSDPVCAARETAGLVPATHTAHAVSSTCAMLGALAALLLLTAAARRHDRRSPLARYGPWLVLAELAATCWTLASVAAFSAGRGTWALGAGQRLQVLLVALYLALLALHLARPDRAARTEPVTEAKEIPHR</sequence>
<organism evidence="3 4">
    <name type="scientific">Streptomyces nigrescens</name>
    <dbReference type="NCBI Taxonomy" id="1920"/>
    <lineage>
        <taxon>Bacteria</taxon>
        <taxon>Bacillati</taxon>
        <taxon>Actinomycetota</taxon>
        <taxon>Actinomycetes</taxon>
        <taxon>Kitasatosporales</taxon>
        <taxon>Streptomycetaceae</taxon>
        <taxon>Streptomyces</taxon>
    </lineage>
</organism>
<feature type="transmembrane region" description="Helical" evidence="2">
    <location>
        <begin position="230"/>
        <end position="251"/>
    </location>
</feature>
<keyword evidence="2" id="KW-0812">Transmembrane</keyword>
<protein>
    <recommendedName>
        <fullName evidence="5">DUF998 domain-containing protein</fullName>
    </recommendedName>
</protein>